<evidence type="ECO:0000313" key="1">
    <source>
        <dbReference type="EMBL" id="KAF2631698.1"/>
    </source>
</evidence>
<comment type="caution">
    <text evidence="1">The sequence shown here is derived from an EMBL/GenBank/DDBJ whole genome shotgun (WGS) entry which is preliminary data.</text>
</comment>
<reference evidence="1" key="1">
    <citation type="journal article" date="2020" name="Stud. Mycol.">
        <title>101 Dothideomycetes genomes: a test case for predicting lifestyles and emergence of pathogens.</title>
        <authorList>
            <person name="Haridas S."/>
            <person name="Albert R."/>
            <person name="Binder M."/>
            <person name="Bloem J."/>
            <person name="Labutti K."/>
            <person name="Salamov A."/>
            <person name="Andreopoulos B."/>
            <person name="Baker S."/>
            <person name="Barry K."/>
            <person name="Bills G."/>
            <person name="Bluhm B."/>
            <person name="Cannon C."/>
            <person name="Castanera R."/>
            <person name="Culley D."/>
            <person name="Daum C."/>
            <person name="Ezra D."/>
            <person name="Gonzalez J."/>
            <person name="Henrissat B."/>
            <person name="Kuo A."/>
            <person name="Liang C."/>
            <person name="Lipzen A."/>
            <person name="Lutzoni F."/>
            <person name="Magnuson J."/>
            <person name="Mondo S."/>
            <person name="Nolan M."/>
            <person name="Ohm R."/>
            <person name="Pangilinan J."/>
            <person name="Park H.-J."/>
            <person name="Ramirez L."/>
            <person name="Alfaro M."/>
            <person name="Sun H."/>
            <person name="Tritt A."/>
            <person name="Yoshinaga Y."/>
            <person name="Zwiers L.-H."/>
            <person name="Turgeon B."/>
            <person name="Goodwin S."/>
            <person name="Spatafora J."/>
            <person name="Crous P."/>
            <person name="Grigoriev I."/>
        </authorList>
    </citation>
    <scope>NUCLEOTIDE SEQUENCE</scope>
    <source>
        <strain evidence="1">CBS 525.71</strain>
    </source>
</reference>
<accession>A0ACB6SCH4</accession>
<keyword evidence="2" id="KW-1185">Reference proteome</keyword>
<organism evidence="1 2">
    <name type="scientific">Macroventuria anomochaeta</name>
    <dbReference type="NCBI Taxonomy" id="301207"/>
    <lineage>
        <taxon>Eukaryota</taxon>
        <taxon>Fungi</taxon>
        <taxon>Dikarya</taxon>
        <taxon>Ascomycota</taxon>
        <taxon>Pezizomycotina</taxon>
        <taxon>Dothideomycetes</taxon>
        <taxon>Pleosporomycetidae</taxon>
        <taxon>Pleosporales</taxon>
        <taxon>Pleosporineae</taxon>
        <taxon>Didymellaceae</taxon>
        <taxon>Macroventuria</taxon>
    </lineage>
</organism>
<name>A0ACB6SCH4_9PLEO</name>
<protein>
    <submittedName>
        <fullName evidence="1">Uncharacterized protein</fullName>
    </submittedName>
</protein>
<sequence length="282" mass="30011">MSLSKCAGYCFDTGLSNNGCVDAVDFYCQCPKSDALITAMTPCLLNLCSSLEMTEAVIYWQTLCMMAVSSMVQVPGFATDSMGIAINPTMSVSRTTGRAASLSMSAPETQTFTPSFESLASEFSFLVSQTALWTDEFASETDGFSTPTGASSRPIASSSSLSTGAKAGIAVGVVGSALAIALGVWLFCRRRRRSKAAVPEPYTVGNEGFSEKMPVVTTAPQVEPKHPTSSIQRKPVQHSHIYPEMDVGGAVSPVSVPQMPHQNELEGQYWPAAHERRGELPG</sequence>
<dbReference type="Proteomes" id="UP000799754">
    <property type="component" value="Unassembled WGS sequence"/>
</dbReference>
<gene>
    <name evidence="1" type="ORF">BU25DRAFT_195172</name>
</gene>
<dbReference type="EMBL" id="MU006704">
    <property type="protein sequence ID" value="KAF2631698.1"/>
    <property type="molecule type" value="Genomic_DNA"/>
</dbReference>
<proteinExistence type="predicted"/>
<evidence type="ECO:0000313" key="2">
    <source>
        <dbReference type="Proteomes" id="UP000799754"/>
    </source>
</evidence>